<evidence type="ECO:0000256" key="2">
    <source>
        <dbReference type="ARBA" id="ARBA00022559"/>
    </source>
</evidence>
<evidence type="ECO:0000256" key="5">
    <source>
        <dbReference type="ARBA" id="ARBA00023002"/>
    </source>
</evidence>
<comment type="caution">
    <text evidence="10">The sequence shown here is derived from an EMBL/GenBank/DDBJ whole genome shotgun (WGS) entry which is preliminary data.</text>
</comment>
<keyword evidence="3" id="KW-0349">Heme</keyword>
<evidence type="ECO:0000313" key="10">
    <source>
        <dbReference type="EMBL" id="ORX88838.1"/>
    </source>
</evidence>
<protein>
    <submittedName>
        <fullName evidence="10">Cloroperoxidase</fullName>
    </submittedName>
</protein>
<dbReference type="OrthoDB" id="407298at2759"/>
<dbReference type="InterPro" id="IPR036851">
    <property type="entry name" value="Chloroperoxidase-like_sf"/>
</dbReference>
<dbReference type="PROSITE" id="PS51405">
    <property type="entry name" value="HEME_HALOPEROXIDASE"/>
    <property type="match status" value="1"/>
</dbReference>
<feature type="domain" description="Heme haloperoxidase family profile" evidence="9">
    <location>
        <begin position="25"/>
        <end position="230"/>
    </location>
</feature>
<keyword evidence="2 10" id="KW-0575">Peroxidase</keyword>
<feature type="signal peptide" evidence="8">
    <location>
        <begin position="1"/>
        <end position="22"/>
    </location>
</feature>
<keyword evidence="11" id="KW-1185">Reference proteome</keyword>
<keyword evidence="4" id="KW-0479">Metal-binding</keyword>
<evidence type="ECO:0000256" key="6">
    <source>
        <dbReference type="ARBA" id="ARBA00023004"/>
    </source>
</evidence>
<dbReference type="PANTHER" id="PTHR33577">
    <property type="entry name" value="STERIGMATOCYSTIN BIOSYNTHESIS PEROXIDASE STCC-RELATED"/>
    <property type="match status" value="1"/>
</dbReference>
<dbReference type="Pfam" id="PF01328">
    <property type="entry name" value="Peroxidase_2"/>
    <property type="match status" value="1"/>
</dbReference>
<dbReference type="STRING" id="1314790.A0A1Y1XSX7"/>
<sequence>MREIRVVFGILLIGLLHASVSGTPNLHYWERPKGAIRGPCPVLNVLANHGYLPRSGANITVSQLRKGIDDVVHFNPLLREAFLGLVYTLYGRFGPSGLVLPSLRDLKRHNWLEHDFSLSRQDTYLGDPVNADPELLQQLEDASSDGETYTIEDFARLSNKRIKHSLENNPNVSYTPRTKLITQFEISLLLAAFGKGKKIDKQAVKDIFVHERLPKNFVRKDFLSSLKILATYTELAVRSKLLNPEI</sequence>
<dbReference type="GO" id="GO:0046872">
    <property type="term" value="F:metal ion binding"/>
    <property type="evidence" value="ECO:0007669"/>
    <property type="project" value="UniProtKB-KW"/>
</dbReference>
<comment type="similarity">
    <text evidence="7">Belongs to the chloroperoxidase family.</text>
</comment>
<dbReference type="GO" id="GO:0004601">
    <property type="term" value="F:peroxidase activity"/>
    <property type="evidence" value="ECO:0007669"/>
    <property type="project" value="UniProtKB-KW"/>
</dbReference>
<dbReference type="InParanoid" id="A0A1Y1XSX7"/>
<evidence type="ECO:0000259" key="9">
    <source>
        <dbReference type="PROSITE" id="PS51405"/>
    </source>
</evidence>
<gene>
    <name evidence="10" type="ORF">K493DRAFT_235420</name>
</gene>
<proteinExistence type="inferred from homology"/>
<evidence type="ECO:0000256" key="3">
    <source>
        <dbReference type="ARBA" id="ARBA00022617"/>
    </source>
</evidence>
<evidence type="ECO:0000256" key="4">
    <source>
        <dbReference type="ARBA" id="ARBA00022723"/>
    </source>
</evidence>
<dbReference type="AlphaFoldDB" id="A0A1Y1XSX7"/>
<evidence type="ECO:0000256" key="1">
    <source>
        <dbReference type="ARBA" id="ARBA00001970"/>
    </source>
</evidence>
<dbReference type="InterPro" id="IPR000028">
    <property type="entry name" value="Chloroperoxidase"/>
</dbReference>
<comment type="cofactor">
    <cofactor evidence="1">
        <name>heme b</name>
        <dbReference type="ChEBI" id="CHEBI:60344"/>
    </cofactor>
</comment>
<feature type="chain" id="PRO_5012192216" evidence="8">
    <location>
        <begin position="23"/>
        <end position="246"/>
    </location>
</feature>
<evidence type="ECO:0000313" key="11">
    <source>
        <dbReference type="Proteomes" id="UP000193498"/>
    </source>
</evidence>
<dbReference type="Gene3D" id="1.10.489.10">
    <property type="entry name" value="Chloroperoxidase-like"/>
    <property type="match status" value="1"/>
</dbReference>
<name>A0A1Y1XSX7_9FUNG</name>
<reference evidence="10 11" key="1">
    <citation type="submission" date="2016-07" db="EMBL/GenBank/DDBJ databases">
        <title>Pervasive Adenine N6-methylation of Active Genes in Fungi.</title>
        <authorList>
            <consortium name="DOE Joint Genome Institute"/>
            <person name="Mondo S.J."/>
            <person name="Dannebaum R.O."/>
            <person name="Kuo R.C."/>
            <person name="Labutti K."/>
            <person name="Haridas S."/>
            <person name="Kuo A."/>
            <person name="Salamov A."/>
            <person name="Ahrendt S.R."/>
            <person name="Lipzen A."/>
            <person name="Sullivan W."/>
            <person name="Andreopoulos W.B."/>
            <person name="Clum A."/>
            <person name="Lindquist E."/>
            <person name="Daum C."/>
            <person name="Ramamoorthy G.K."/>
            <person name="Gryganskyi A."/>
            <person name="Culley D."/>
            <person name="Magnuson J.K."/>
            <person name="James T.Y."/>
            <person name="O'Malley M.A."/>
            <person name="Stajich J.E."/>
            <person name="Spatafora J.W."/>
            <person name="Visel A."/>
            <person name="Grigoriev I.V."/>
        </authorList>
    </citation>
    <scope>NUCLEOTIDE SEQUENCE [LARGE SCALE GENOMIC DNA]</scope>
    <source>
        <strain evidence="10 11">CBS 931.73</strain>
    </source>
</reference>
<keyword evidence="5" id="KW-0560">Oxidoreductase</keyword>
<keyword evidence="8" id="KW-0732">Signal</keyword>
<accession>A0A1Y1XSX7</accession>
<dbReference type="PANTHER" id="PTHR33577:SF9">
    <property type="entry name" value="PEROXIDASE STCC"/>
    <property type="match status" value="1"/>
</dbReference>
<dbReference type="EMBL" id="MCFE01000494">
    <property type="protein sequence ID" value="ORX88838.1"/>
    <property type="molecule type" value="Genomic_DNA"/>
</dbReference>
<keyword evidence="6" id="KW-0408">Iron</keyword>
<evidence type="ECO:0000256" key="8">
    <source>
        <dbReference type="SAM" id="SignalP"/>
    </source>
</evidence>
<evidence type="ECO:0000256" key="7">
    <source>
        <dbReference type="ARBA" id="ARBA00025795"/>
    </source>
</evidence>
<dbReference type="SUPFAM" id="SSF47571">
    <property type="entry name" value="Cloroperoxidase"/>
    <property type="match status" value="1"/>
</dbReference>
<dbReference type="Proteomes" id="UP000193498">
    <property type="component" value="Unassembled WGS sequence"/>
</dbReference>
<organism evidence="10 11">
    <name type="scientific">Basidiobolus meristosporus CBS 931.73</name>
    <dbReference type="NCBI Taxonomy" id="1314790"/>
    <lineage>
        <taxon>Eukaryota</taxon>
        <taxon>Fungi</taxon>
        <taxon>Fungi incertae sedis</taxon>
        <taxon>Zoopagomycota</taxon>
        <taxon>Entomophthoromycotina</taxon>
        <taxon>Basidiobolomycetes</taxon>
        <taxon>Basidiobolales</taxon>
        <taxon>Basidiobolaceae</taxon>
        <taxon>Basidiobolus</taxon>
    </lineage>
</organism>